<keyword evidence="3" id="KW-0963">Cytoplasm</keyword>
<accession>A0A667YWG6</accession>
<dbReference type="GeneID" id="115355037"/>
<keyword evidence="12" id="KW-1185">Reference proteome</keyword>
<dbReference type="PROSITE" id="PS50088">
    <property type="entry name" value="ANK_REPEAT"/>
    <property type="match status" value="5"/>
</dbReference>
<proteinExistence type="predicted"/>
<feature type="repeat" description="ANK" evidence="10">
    <location>
        <begin position="191"/>
        <end position="214"/>
    </location>
</feature>
<dbReference type="InterPro" id="IPR002110">
    <property type="entry name" value="Ankyrin_rpt"/>
</dbReference>
<evidence type="ECO:0000256" key="9">
    <source>
        <dbReference type="ARBA" id="ARBA00067264"/>
    </source>
</evidence>
<dbReference type="RefSeq" id="XP_029901525.1">
    <property type="nucleotide sequence ID" value="XM_030045665.1"/>
</dbReference>
<dbReference type="Pfam" id="PF12796">
    <property type="entry name" value="Ank_2"/>
    <property type="match status" value="3"/>
</dbReference>
<evidence type="ECO:0000313" key="12">
    <source>
        <dbReference type="Proteomes" id="UP000472263"/>
    </source>
</evidence>
<dbReference type="AlphaFoldDB" id="A0A667YWG6"/>
<dbReference type="PROSITE" id="PS50297">
    <property type="entry name" value="ANK_REP_REGION"/>
    <property type="match status" value="5"/>
</dbReference>
<dbReference type="InParanoid" id="A0A667YWG6"/>
<evidence type="ECO:0000313" key="11">
    <source>
        <dbReference type="Ensembl" id="ENSMMDP00005032197.1"/>
    </source>
</evidence>
<comment type="subunit">
    <text evidence="8">Interacts with AARS; the interaction is direct.</text>
</comment>
<evidence type="ECO:0000256" key="2">
    <source>
        <dbReference type="ARBA" id="ARBA00004496"/>
    </source>
</evidence>
<evidence type="ECO:0000256" key="4">
    <source>
        <dbReference type="ARBA" id="ARBA00022737"/>
    </source>
</evidence>
<reference evidence="11" key="3">
    <citation type="submission" date="2025-09" db="UniProtKB">
        <authorList>
            <consortium name="Ensembl"/>
        </authorList>
    </citation>
    <scope>IDENTIFICATION</scope>
</reference>
<dbReference type="Ensembl" id="ENSMMDT00005032920.1">
    <property type="protein sequence ID" value="ENSMMDP00005032197.1"/>
    <property type="gene ID" value="ENSMMDG00005015175.1"/>
</dbReference>
<keyword evidence="5 10" id="KW-0040">ANK repeat</keyword>
<dbReference type="GO" id="GO:0005737">
    <property type="term" value="C:cytoplasm"/>
    <property type="evidence" value="ECO:0007669"/>
    <property type="project" value="UniProtKB-SubCell"/>
</dbReference>
<gene>
    <name evidence="11" type="primary">ANKRD16</name>
    <name evidence="11" type="synonym">ankrd16</name>
</gene>
<reference evidence="11" key="2">
    <citation type="submission" date="2025-08" db="UniProtKB">
        <authorList>
            <consortium name="Ensembl"/>
        </authorList>
    </citation>
    <scope>IDENTIFICATION</scope>
</reference>
<dbReference type="SUPFAM" id="SSF48403">
    <property type="entry name" value="Ankyrin repeat"/>
    <property type="match status" value="1"/>
</dbReference>
<evidence type="ECO:0000256" key="3">
    <source>
        <dbReference type="ARBA" id="ARBA00022490"/>
    </source>
</evidence>
<dbReference type="CTD" id="54522"/>
<protein>
    <recommendedName>
        <fullName evidence="9">Ankyrin repeat domain-containing protein 16</fullName>
    </recommendedName>
</protein>
<evidence type="ECO:0000256" key="10">
    <source>
        <dbReference type="PROSITE-ProRule" id="PRU00023"/>
    </source>
</evidence>
<organism evidence="11 12">
    <name type="scientific">Myripristis murdjan</name>
    <name type="common">pinecone soldierfish</name>
    <dbReference type="NCBI Taxonomy" id="586833"/>
    <lineage>
        <taxon>Eukaryota</taxon>
        <taxon>Metazoa</taxon>
        <taxon>Chordata</taxon>
        <taxon>Craniata</taxon>
        <taxon>Vertebrata</taxon>
        <taxon>Euteleostomi</taxon>
        <taxon>Actinopterygii</taxon>
        <taxon>Neopterygii</taxon>
        <taxon>Teleostei</taxon>
        <taxon>Neoteleostei</taxon>
        <taxon>Acanthomorphata</taxon>
        <taxon>Holocentriformes</taxon>
        <taxon>Holocentridae</taxon>
        <taxon>Myripristis</taxon>
    </lineage>
</organism>
<dbReference type="SMART" id="SM00248">
    <property type="entry name" value="ANK"/>
    <property type="match status" value="9"/>
</dbReference>
<sequence length="384" mass="42519">MCVCHEQPLFTFDMDDKTLKHLVKLTQEGQLCSLEKHLKLAEKAAVQAVTNKHFGTSGDTLLHYASRHGHLDTVRFLMEEVGMDLEVRNNDYKRPLHEAASMGHTACVSYLVREGATVDCLKRADWTPLMMACTRRNLEVIQELLSHGANPALKNKDGWNAFHIACREGDPLIVQHLLNVAPDVWRTESKIRRTPLHTAAMHGCEEVVRLLLQRCGYVPDSPDSCGVTPFMDAVRNGHVSVARLLLQMHQASPTAADTIGAQSVHQVAVTGQEEALRFLVQELEVDVNQRTADTQLTALHYAAKEGHTSTIKTLLTLGADLHARDKKGRTALHMACMGQHADAAWTLLQLGLKDTEDASGTMAQQLATKPHMLRVFECGLPETP</sequence>
<feature type="repeat" description="ANK" evidence="10">
    <location>
        <begin position="294"/>
        <end position="326"/>
    </location>
</feature>
<dbReference type="InterPro" id="IPR036770">
    <property type="entry name" value="Ankyrin_rpt-contain_sf"/>
</dbReference>
<keyword evidence="6" id="KW-0539">Nucleus</keyword>
<dbReference type="PRINTS" id="PR01415">
    <property type="entry name" value="ANKYRIN"/>
</dbReference>
<dbReference type="GO" id="GO:0005634">
    <property type="term" value="C:nucleus"/>
    <property type="evidence" value="ECO:0007669"/>
    <property type="project" value="UniProtKB-SubCell"/>
</dbReference>
<feature type="repeat" description="ANK" evidence="10">
    <location>
        <begin position="91"/>
        <end position="123"/>
    </location>
</feature>
<feature type="repeat" description="ANK" evidence="10">
    <location>
        <begin position="57"/>
        <end position="90"/>
    </location>
</feature>
<dbReference type="Proteomes" id="UP000472263">
    <property type="component" value="Chromosome 23"/>
</dbReference>
<evidence type="ECO:0000256" key="6">
    <source>
        <dbReference type="ARBA" id="ARBA00023242"/>
    </source>
</evidence>
<dbReference type="FunFam" id="1.25.40.20:FF:000336">
    <property type="entry name" value="Ankyrin repeat domain-containing protein 16"/>
    <property type="match status" value="1"/>
</dbReference>
<reference evidence="11" key="1">
    <citation type="submission" date="2019-06" db="EMBL/GenBank/DDBJ databases">
        <authorList>
            <consortium name="Wellcome Sanger Institute Data Sharing"/>
        </authorList>
    </citation>
    <scope>NUCLEOTIDE SEQUENCE [LARGE SCALE GENOMIC DNA]</scope>
</reference>
<evidence type="ECO:0000256" key="7">
    <source>
        <dbReference type="ARBA" id="ARBA00053725"/>
    </source>
</evidence>
<evidence type="ECO:0000256" key="8">
    <source>
        <dbReference type="ARBA" id="ARBA00062703"/>
    </source>
</evidence>
<feature type="repeat" description="ANK" evidence="10">
    <location>
        <begin position="124"/>
        <end position="156"/>
    </location>
</feature>
<name>A0A667YWG6_9TELE</name>
<dbReference type="PANTHER" id="PTHR24188">
    <property type="entry name" value="ANKYRIN REPEAT PROTEIN"/>
    <property type="match status" value="1"/>
</dbReference>
<comment type="function">
    <text evidence="7">Required to prevent the misactivation of serine (Ser) with tRNA(Ala) by promoting the hydrolysis of Ser-mischarged tRNA(Ala), thereby playing a role in translational fidelity. Binds directly to the catalytic domain of AARS/AlaRS and captures Ser that is misactivated by AARS/AlaRS, preventing the charging of Ser adenylates to tRNA(Ala) and precluding Ser misincorporation in nascent peptides.</text>
</comment>
<dbReference type="OrthoDB" id="4772757at2759"/>
<evidence type="ECO:0000256" key="5">
    <source>
        <dbReference type="ARBA" id="ARBA00023043"/>
    </source>
</evidence>
<comment type="subcellular location">
    <subcellularLocation>
        <location evidence="2">Cytoplasm</location>
    </subcellularLocation>
    <subcellularLocation>
        <location evidence="1">Nucleus</location>
    </subcellularLocation>
</comment>
<keyword evidence="4" id="KW-0677">Repeat</keyword>
<dbReference type="Gene3D" id="1.25.40.20">
    <property type="entry name" value="Ankyrin repeat-containing domain"/>
    <property type="match status" value="3"/>
</dbReference>
<dbReference type="PANTHER" id="PTHR24188:SF29">
    <property type="entry name" value="GH09064P"/>
    <property type="match status" value="1"/>
</dbReference>
<dbReference type="GeneTree" id="ENSGT00940000153969"/>
<dbReference type="Pfam" id="PF00023">
    <property type="entry name" value="Ank"/>
    <property type="match status" value="1"/>
</dbReference>
<evidence type="ECO:0000256" key="1">
    <source>
        <dbReference type="ARBA" id="ARBA00004123"/>
    </source>
</evidence>